<comment type="caution">
    <text evidence="1">The sequence shown here is derived from an EMBL/GenBank/DDBJ whole genome shotgun (WGS) entry which is preliminary data.</text>
</comment>
<dbReference type="Proteomes" id="UP001500266">
    <property type="component" value="Unassembled WGS sequence"/>
</dbReference>
<accession>A0ABP7ZGE2</accession>
<evidence type="ECO:0000313" key="2">
    <source>
        <dbReference type="Proteomes" id="UP001500266"/>
    </source>
</evidence>
<sequence>MADVVFAGLVEAGFGEFGAGAGEQAHVFAVQEAVEASGDGEFEAAEGAFGGEGGEFVGAA</sequence>
<reference evidence="2" key="1">
    <citation type="journal article" date="2019" name="Int. J. Syst. Evol. Microbiol.">
        <title>The Global Catalogue of Microorganisms (GCM) 10K type strain sequencing project: providing services to taxonomists for standard genome sequencing and annotation.</title>
        <authorList>
            <consortium name="The Broad Institute Genomics Platform"/>
            <consortium name="The Broad Institute Genome Sequencing Center for Infectious Disease"/>
            <person name="Wu L."/>
            <person name="Ma J."/>
        </authorList>
    </citation>
    <scope>NUCLEOTIDE SEQUENCE [LARGE SCALE GENOMIC DNA]</scope>
    <source>
        <strain evidence="2">JCM 17316</strain>
    </source>
</reference>
<evidence type="ECO:0000313" key="1">
    <source>
        <dbReference type="EMBL" id="GAA4156920.1"/>
    </source>
</evidence>
<organism evidence="1 2">
    <name type="scientific">Actinomadura keratinilytica</name>
    <dbReference type="NCBI Taxonomy" id="547461"/>
    <lineage>
        <taxon>Bacteria</taxon>
        <taxon>Bacillati</taxon>
        <taxon>Actinomycetota</taxon>
        <taxon>Actinomycetes</taxon>
        <taxon>Streptosporangiales</taxon>
        <taxon>Thermomonosporaceae</taxon>
        <taxon>Actinomadura</taxon>
    </lineage>
</organism>
<proteinExistence type="predicted"/>
<gene>
    <name evidence="1" type="ORF">GCM10022416_58270</name>
</gene>
<keyword evidence="2" id="KW-1185">Reference proteome</keyword>
<dbReference type="EMBL" id="BAABDO010000149">
    <property type="protein sequence ID" value="GAA4156920.1"/>
    <property type="molecule type" value="Genomic_DNA"/>
</dbReference>
<protein>
    <submittedName>
        <fullName evidence="1">Uncharacterized protein</fullName>
    </submittedName>
</protein>
<name>A0ABP7ZGE2_9ACTN</name>